<accession>A0ABU1IED5</accession>
<dbReference type="PANTHER" id="PTHR33542">
    <property type="entry name" value="SIROHYDROCHLORIN FERROCHELATASE, CHLOROPLASTIC"/>
    <property type="match status" value="1"/>
</dbReference>
<name>A0ABU1IED5_9BURK</name>
<dbReference type="CDD" id="cd03416">
    <property type="entry name" value="CbiX_SirB_N"/>
    <property type="match status" value="1"/>
</dbReference>
<keyword evidence="1" id="KW-0479">Metal-binding</keyword>
<comment type="caution">
    <text evidence="3">The sequence shown here is derived from an EMBL/GenBank/DDBJ whole genome shotgun (WGS) entry which is preliminary data.</text>
</comment>
<evidence type="ECO:0000313" key="3">
    <source>
        <dbReference type="EMBL" id="MDR6215331.1"/>
    </source>
</evidence>
<keyword evidence="4" id="KW-1185">Reference proteome</keyword>
<dbReference type="EMBL" id="JAVIZX010000001">
    <property type="protein sequence ID" value="MDR6215331.1"/>
    <property type="molecule type" value="Genomic_DNA"/>
</dbReference>
<dbReference type="InterPro" id="IPR050963">
    <property type="entry name" value="Sirohydro_Cobaltochel/CbiX"/>
</dbReference>
<reference evidence="3 4" key="1">
    <citation type="submission" date="2023-08" db="EMBL/GenBank/DDBJ databases">
        <title>Functional and genomic diversity of the sorghum phyllosphere microbiome.</title>
        <authorList>
            <person name="Shade A."/>
        </authorList>
    </citation>
    <scope>NUCLEOTIDE SEQUENCE [LARGE SCALE GENOMIC DNA]</scope>
    <source>
        <strain evidence="3 4">SORGH_AS_0335</strain>
    </source>
</reference>
<dbReference type="RefSeq" id="WP_309829861.1">
    <property type="nucleotide sequence ID" value="NZ_JAVIZX010000001.1"/>
</dbReference>
<dbReference type="GO" id="GO:0016852">
    <property type="term" value="F:sirohydrochlorin cobaltochelatase activity"/>
    <property type="evidence" value="ECO:0007669"/>
    <property type="project" value="UniProtKB-EC"/>
</dbReference>
<keyword evidence="2 3" id="KW-0456">Lyase</keyword>
<protein>
    <submittedName>
        <fullName evidence="3">Sirohydrochlorin cobaltochelatase</fullName>
        <ecNumber evidence="3">4.99.1.3</ecNumber>
    </submittedName>
</protein>
<dbReference type="InterPro" id="IPR002762">
    <property type="entry name" value="CbiX-like"/>
</dbReference>
<organism evidence="3 4">
    <name type="scientific">Paracidovorax wautersii</name>
    <dbReference type="NCBI Taxonomy" id="1177982"/>
    <lineage>
        <taxon>Bacteria</taxon>
        <taxon>Pseudomonadati</taxon>
        <taxon>Pseudomonadota</taxon>
        <taxon>Betaproteobacteria</taxon>
        <taxon>Burkholderiales</taxon>
        <taxon>Comamonadaceae</taxon>
        <taxon>Paracidovorax</taxon>
    </lineage>
</organism>
<sequence>MSAETASPTTPAEPQRRGVVLFSHGSRDPLWRQPIEAVQARLHADQPGLQVCCAYLELTKPDLGTAVEQLVLQGVRQITIVPMFLGTGRHAREDLPVLVEELRQVHGGCVLFHVQQAIGEDPRMTALMAQIAAEPSSNL</sequence>
<dbReference type="Pfam" id="PF01903">
    <property type="entry name" value="CbiX"/>
    <property type="match status" value="1"/>
</dbReference>
<dbReference type="PANTHER" id="PTHR33542:SF3">
    <property type="entry name" value="SIROHYDROCHLORIN FERROCHELATASE, CHLOROPLASTIC"/>
    <property type="match status" value="1"/>
</dbReference>
<evidence type="ECO:0000313" key="4">
    <source>
        <dbReference type="Proteomes" id="UP001267710"/>
    </source>
</evidence>
<evidence type="ECO:0000256" key="2">
    <source>
        <dbReference type="ARBA" id="ARBA00023239"/>
    </source>
</evidence>
<proteinExistence type="predicted"/>
<dbReference type="SUPFAM" id="SSF53800">
    <property type="entry name" value="Chelatase"/>
    <property type="match status" value="1"/>
</dbReference>
<dbReference type="Gene3D" id="3.40.50.1400">
    <property type="match status" value="1"/>
</dbReference>
<dbReference type="EC" id="4.99.1.3" evidence="3"/>
<gene>
    <name evidence="3" type="ORF">QE399_003020</name>
</gene>
<evidence type="ECO:0000256" key="1">
    <source>
        <dbReference type="ARBA" id="ARBA00022723"/>
    </source>
</evidence>
<dbReference type="Proteomes" id="UP001267710">
    <property type="component" value="Unassembled WGS sequence"/>
</dbReference>